<sequence>MGCGIPDDPARPLPESTAKAPDWERKREHREAAFTSKDHWQAHGGAGSTYNHPIHRPPRTKSGMIA</sequence>
<feature type="region of interest" description="Disordered" evidence="1">
    <location>
        <begin position="1"/>
        <end position="66"/>
    </location>
</feature>
<evidence type="ECO:0000313" key="2">
    <source>
        <dbReference type="EMBL" id="CAI8826510.1"/>
    </source>
</evidence>
<dbReference type="AlphaFoldDB" id="A0AA35UC84"/>
<proteinExistence type="predicted"/>
<protein>
    <submittedName>
        <fullName evidence="2">Uncharacterized protein</fullName>
    </submittedName>
</protein>
<name>A0AA35UC84_METCP</name>
<feature type="compositionally biased region" description="Basic and acidic residues" evidence="1">
    <location>
        <begin position="21"/>
        <end position="41"/>
    </location>
</feature>
<organism evidence="2 3">
    <name type="scientific">Methylococcus capsulatus</name>
    <dbReference type="NCBI Taxonomy" id="414"/>
    <lineage>
        <taxon>Bacteria</taxon>
        <taxon>Pseudomonadati</taxon>
        <taxon>Pseudomonadota</taxon>
        <taxon>Gammaproteobacteria</taxon>
        <taxon>Methylococcales</taxon>
        <taxon>Methylococcaceae</taxon>
        <taxon>Methylococcus</taxon>
    </lineage>
</organism>
<dbReference type="EMBL" id="OX458332">
    <property type="protein sequence ID" value="CAI8826510.1"/>
    <property type="molecule type" value="Genomic_DNA"/>
</dbReference>
<dbReference type="Proteomes" id="UP001158598">
    <property type="component" value="Chromosome"/>
</dbReference>
<evidence type="ECO:0000313" key="3">
    <source>
        <dbReference type="Proteomes" id="UP001158598"/>
    </source>
</evidence>
<gene>
    <name evidence="2" type="ORF">MCNOR_2046</name>
</gene>
<reference evidence="2" key="1">
    <citation type="submission" date="2023-03" db="EMBL/GenBank/DDBJ databases">
        <authorList>
            <person name="Pearce D."/>
        </authorList>
    </citation>
    <scope>NUCLEOTIDE SEQUENCE</scope>
    <source>
        <strain evidence="2">Mc</strain>
    </source>
</reference>
<evidence type="ECO:0000256" key="1">
    <source>
        <dbReference type="SAM" id="MobiDB-lite"/>
    </source>
</evidence>
<accession>A0AA35UC84</accession>